<dbReference type="SUPFAM" id="SSF48239">
    <property type="entry name" value="Terpenoid cyclases/Protein prenyltransferases"/>
    <property type="match status" value="2"/>
</dbReference>
<dbReference type="GO" id="GO:0009507">
    <property type="term" value="C:chloroplast"/>
    <property type="evidence" value="ECO:0007669"/>
    <property type="project" value="TreeGrafter"/>
</dbReference>
<dbReference type="PANTHER" id="PTHR31739">
    <property type="entry name" value="ENT-COPALYL DIPHOSPHATE SYNTHASE, CHLOROPLASTIC"/>
    <property type="match status" value="1"/>
</dbReference>
<keyword evidence="5" id="KW-0456">Lyase</keyword>
<dbReference type="FunFam" id="1.50.10.130:FF:000002">
    <property type="entry name" value="Ent-copalyl diphosphate synthase, chloroplastic"/>
    <property type="match status" value="1"/>
</dbReference>
<dbReference type="InterPro" id="IPR036965">
    <property type="entry name" value="Terpene_synth_N_sf"/>
</dbReference>
<feature type="domain" description="Terpene synthase N-terminal" evidence="6">
    <location>
        <begin position="183"/>
        <end position="380"/>
    </location>
</feature>
<dbReference type="Pfam" id="PF01397">
    <property type="entry name" value="Terpene_synth"/>
    <property type="match status" value="1"/>
</dbReference>
<evidence type="ECO:0000256" key="3">
    <source>
        <dbReference type="ARBA" id="ARBA00022723"/>
    </source>
</evidence>
<evidence type="ECO:0000313" key="8">
    <source>
        <dbReference type="EMBL" id="AXL95253.1"/>
    </source>
</evidence>
<dbReference type="InterPro" id="IPR050148">
    <property type="entry name" value="Terpene_synthase-like"/>
</dbReference>
<evidence type="ECO:0000256" key="4">
    <source>
        <dbReference type="ARBA" id="ARBA00022842"/>
    </source>
</evidence>
<keyword evidence="4" id="KW-0460">Magnesium</keyword>
<feature type="domain" description="Terpene synthase metal-binding" evidence="7">
    <location>
        <begin position="459"/>
        <end position="681"/>
    </location>
</feature>
<keyword evidence="3" id="KW-0479">Metal-binding</keyword>
<protein>
    <submittedName>
        <fullName evidence="8">Kaurene synthase-like 1</fullName>
    </submittedName>
</protein>
<sequence>MLLRSFHFRSQNVVCGSGKNLSADDATQQFPACRRSLLPISTGKEIEASIEKIRQRLFGGKMENTDGSWGWGNYSSPTLVKDSLSCTLACLLALRKWNVAPQLVHKGLNFIGSNGRAISCNESYSPIGFDIVFPHMISCGYDMGLNLPFDPILVDSLLRKRDTLLKRNGNSGYIAEGLGVSCNWKKILTQQSKNGSLFNSPATTAAALIHTHDDKCFQYLLDVLGVFERWVPSAYPSDIYSKLCIVDTLERLGIAKHFLGDIDNIIDETYRLWLQKEEEIFADIRCLSLAFRHLRMKGFAVSSDKLAEFVDQDHFLGSVNLEFTGVDTILELYRASHLRMSEGEVALEKIHSWTGTFLKQQLLDQAIFDKRLQRQVETELRFDGMSNLFENIRSIKEYDVEHFQMRKTAHRCPTLYNEDILAFLQTKLSSFQAKCNEEMRLLTRWYEDSKLSSMKCECDAVMWSYVVALLVFNDPHHSEARIWYTKTSVIATLLDDYYDLYSTIDEAQNFTELLRSWNKKKAINCSQDEKVLLAATYNTVNELAENARTKQDQCFKDDIISMWIEIVSCYMKEKQTSSSNKKPTLDQYLSCSWITMGCKLGYTMTAHFLGVKVTEDILTNSKCANMLKHISLIGRLLNDLRGFEREEEEGKVNSLHLLLNDGFSLEEAAAKAKQMIEYSRRNVMQVCNNLHSKQSLVPKECVEMIWGTYEAVWYVYCEADRIKCQKQAIEDLNSLIQAL</sequence>
<dbReference type="GO" id="GO:0010333">
    <property type="term" value="F:terpene synthase activity"/>
    <property type="evidence" value="ECO:0007669"/>
    <property type="project" value="InterPro"/>
</dbReference>
<dbReference type="Gene3D" id="1.50.10.130">
    <property type="entry name" value="Terpene synthase, N-terminal domain"/>
    <property type="match status" value="1"/>
</dbReference>
<comment type="pathway">
    <text evidence="1">Secondary metabolite biosynthesis; terpenoid biosynthesis.</text>
</comment>
<dbReference type="SFLD" id="SFLDG01014">
    <property type="entry name" value="Terpene_Cyclase_Like_1_N-term"/>
    <property type="match status" value="1"/>
</dbReference>
<organism evidence="8">
    <name type="scientific">Andrographis paniculata</name>
    <name type="common">Creat</name>
    <name type="synonym">Justicia paniculata</name>
    <dbReference type="NCBI Taxonomy" id="175694"/>
    <lineage>
        <taxon>Eukaryota</taxon>
        <taxon>Viridiplantae</taxon>
        <taxon>Streptophyta</taxon>
        <taxon>Embryophyta</taxon>
        <taxon>Tracheophyta</taxon>
        <taxon>Spermatophyta</taxon>
        <taxon>Magnoliopsida</taxon>
        <taxon>eudicotyledons</taxon>
        <taxon>Gunneridae</taxon>
        <taxon>Pentapetalae</taxon>
        <taxon>asterids</taxon>
        <taxon>lamiids</taxon>
        <taxon>Lamiales</taxon>
        <taxon>Acanthaceae</taxon>
        <taxon>Acanthoideae</taxon>
        <taxon>Andrographideae</taxon>
        <taxon>Andrographis</taxon>
    </lineage>
</organism>
<dbReference type="InterPro" id="IPR008930">
    <property type="entry name" value="Terpenoid_cyclase/PrenylTrfase"/>
</dbReference>
<dbReference type="AlphaFoldDB" id="A0A3G1S3T8"/>
<dbReference type="GO" id="GO:0000287">
    <property type="term" value="F:magnesium ion binding"/>
    <property type="evidence" value="ECO:0007669"/>
    <property type="project" value="InterPro"/>
</dbReference>
<reference evidence="8" key="1">
    <citation type="submission" date="2017-06" db="EMBL/GenBank/DDBJ databases">
        <title>The medicinal plant, Andrographis paniculata, genome provides insights of naturally antiviral diterpenoid lactons production.</title>
        <authorList>
            <person name="Sun W."/>
        </authorList>
    </citation>
    <scope>NUCLEOTIDE SEQUENCE</scope>
</reference>
<dbReference type="GO" id="GO:0009686">
    <property type="term" value="P:gibberellin biosynthetic process"/>
    <property type="evidence" value="ECO:0007669"/>
    <property type="project" value="TreeGrafter"/>
</dbReference>
<dbReference type="InterPro" id="IPR008949">
    <property type="entry name" value="Isoprenoid_synthase_dom_sf"/>
</dbReference>
<evidence type="ECO:0000259" key="7">
    <source>
        <dbReference type="Pfam" id="PF03936"/>
    </source>
</evidence>
<dbReference type="EMBL" id="MF319212">
    <property type="protein sequence ID" value="AXL95253.1"/>
    <property type="molecule type" value="mRNA"/>
</dbReference>
<evidence type="ECO:0000256" key="1">
    <source>
        <dbReference type="ARBA" id="ARBA00004721"/>
    </source>
</evidence>
<name>A0A3G1S3T8_ANDPA</name>
<dbReference type="OrthoDB" id="2343925at2759"/>
<accession>A0A3G1S3T8</accession>
<evidence type="ECO:0000256" key="5">
    <source>
        <dbReference type="ARBA" id="ARBA00023239"/>
    </source>
</evidence>
<proteinExistence type="evidence at transcript level"/>
<dbReference type="SUPFAM" id="SSF48576">
    <property type="entry name" value="Terpenoid synthases"/>
    <property type="match status" value="1"/>
</dbReference>
<dbReference type="SMR" id="A0A3G1S3T8"/>
<dbReference type="InterPro" id="IPR005630">
    <property type="entry name" value="Terpene_synthase_metal-bd"/>
</dbReference>
<dbReference type="PANTHER" id="PTHR31739:SF33">
    <property type="entry name" value="CIS-ABIENOL SYNTHASE, CHLOROPLASTIC"/>
    <property type="match status" value="1"/>
</dbReference>
<dbReference type="Pfam" id="PF03936">
    <property type="entry name" value="Terpene_synth_C"/>
    <property type="match status" value="1"/>
</dbReference>
<evidence type="ECO:0000256" key="2">
    <source>
        <dbReference type="ARBA" id="ARBA00006333"/>
    </source>
</evidence>
<dbReference type="Gene3D" id="1.50.10.160">
    <property type="match status" value="1"/>
</dbReference>
<dbReference type="Gene3D" id="1.10.600.10">
    <property type="entry name" value="Farnesyl Diphosphate Synthase"/>
    <property type="match status" value="1"/>
</dbReference>
<gene>
    <name evidence="8" type="primary">KSL1</name>
</gene>
<comment type="similarity">
    <text evidence="2">Belongs to the terpene synthase family.</text>
</comment>
<evidence type="ECO:0000259" key="6">
    <source>
        <dbReference type="Pfam" id="PF01397"/>
    </source>
</evidence>
<dbReference type="InterPro" id="IPR001906">
    <property type="entry name" value="Terpene_synth_N"/>
</dbReference>